<dbReference type="PIRSF" id="PIRSF006276">
    <property type="entry name" value="UspA"/>
    <property type="match status" value="1"/>
</dbReference>
<evidence type="ECO:0000256" key="2">
    <source>
        <dbReference type="PIRNR" id="PIRNR006276"/>
    </source>
</evidence>
<dbReference type="PANTHER" id="PTHR46268">
    <property type="entry name" value="STRESS RESPONSE PROTEIN NHAX"/>
    <property type="match status" value="1"/>
</dbReference>
<dbReference type="AlphaFoldDB" id="A0A0S2SPE3"/>
<protein>
    <recommendedName>
        <fullName evidence="2">Universal stress protein</fullName>
    </recommendedName>
</protein>
<dbReference type="PRINTS" id="PR01438">
    <property type="entry name" value="UNVRSLSTRESS"/>
</dbReference>
<feature type="domain" description="UspA" evidence="3">
    <location>
        <begin position="4"/>
        <end position="141"/>
    </location>
</feature>
<organism evidence="4 5">
    <name type="scientific">Aeromonas schubertii</name>
    <dbReference type="NCBI Taxonomy" id="652"/>
    <lineage>
        <taxon>Bacteria</taxon>
        <taxon>Pseudomonadati</taxon>
        <taxon>Pseudomonadota</taxon>
        <taxon>Gammaproteobacteria</taxon>
        <taxon>Aeromonadales</taxon>
        <taxon>Aeromonadaceae</taxon>
        <taxon>Aeromonas</taxon>
    </lineage>
</organism>
<dbReference type="InterPro" id="IPR014729">
    <property type="entry name" value="Rossmann-like_a/b/a_fold"/>
</dbReference>
<evidence type="ECO:0000259" key="3">
    <source>
        <dbReference type="Pfam" id="PF00582"/>
    </source>
</evidence>
<evidence type="ECO:0000256" key="1">
    <source>
        <dbReference type="ARBA" id="ARBA00008791"/>
    </source>
</evidence>
<evidence type="ECO:0000313" key="5">
    <source>
        <dbReference type="Proteomes" id="UP000058114"/>
    </source>
</evidence>
<dbReference type="Gene3D" id="3.40.50.620">
    <property type="entry name" value="HUPs"/>
    <property type="match status" value="1"/>
</dbReference>
<reference evidence="4 5" key="2">
    <citation type="journal article" date="2016" name="Genome Announc.">
        <title>Complete Genome Sequence of the Highly Virulent Aeromonas schubertii Strain WL1483, Isolated from Diseased Snakehead Fish (Channa argus) in China.</title>
        <authorList>
            <person name="Liu L."/>
            <person name="Li N."/>
            <person name="Zhang D."/>
            <person name="Fu X."/>
            <person name="Shi C."/>
            <person name="Lin Q."/>
            <person name="Hao G."/>
        </authorList>
    </citation>
    <scope>NUCLEOTIDE SEQUENCE [LARGE SCALE GENOMIC DNA]</scope>
    <source>
        <strain evidence="4 5">WL1483</strain>
    </source>
</reference>
<sequence>MSIKSIMCPVDFSPMSKPVLDYAVFMAKSHNASLKLVHVVDQLQGFDSYKILHMTAAEITFQLEQQAQAHLTALLDELPVPATFEVCFGRTPDEIVALADKEKCDLLIMGSHGRTGLAHLLVGSVAEAVVRHAPCPVLIVRQQEE</sequence>
<comment type="subcellular location">
    <subcellularLocation>
        <location evidence="2">Cytoplasm</location>
    </subcellularLocation>
</comment>
<dbReference type="PANTHER" id="PTHR46268:SF6">
    <property type="entry name" value="UNIVERSAL STRESS PROTEIN UP12"/>
    <property type="match status" value="1"/>
</dbReference>
<comment type="similarity">
    <text evidence="1 2">Belongs to the universal stress protein A family.</text>
</comment>
<dbReference type="KEGG" id="asr:WL1483_4129"/>
<name>A0A0S2SPE3_9GAMM</name>
<accession>A0A0S2SPE3</accession>
<dbReference type="InterPro" id="IPR006015">
    <property type="entry name" value="Universal_stress_UspA"/>
</dbReference>
<dbReference type="GO" id="GO:0005737">
    <property type="term" value="C:cytoplasm"/>
    <property type="evidence" value="ECO:0007669"/>
    <property type="project" value="UniProtKB-SubCell"/>
</dbReference>
<dbReference type="RefSeq" id="WP_060587206.1">
    <property type="nucleotide sequence ID" value="NZ_CP013067.1"/>
</dbReference>
<reference evidence="5" key="1">
    <citation type="submission" date="2015-10" db="EMBL/GenBank/DDBJ databases">
        <title>Complete Genome Sequence of Aeromonas schubertii strain WL1483.</title>
        <authorList>
            <person name="Liu L."/>
        </authorList>
    </citation>
    <scope>NUCLEOTIDE SEQUENCE [LARGE SCALE GENOMIC DNA]</scope>
    <source>
        <strain evidence="5">WL1483</strain>
    </source>
</reference>
<dbReference type="SUPFAM" id="SSF52402">
    <property type="entry name" value="Adenine nucleotide alpha hydrolases-like"/>
    <property type="match status" value="1"/>
</dbReference>
<dbReference type="Pfam" id="PF00582">
    <property type="entry name" value="Usp"/>
    <property type="match status" value="1"/>
</dbReference>
<keyword evidence="2" id="KW-0963">Cytoplasm</keyword>
<evidence type="ECO:0000313" key="4">
    <source>
        <dbReference type="EMBL" id="ALP43548.1"/>
    </source>
</evidence>
<dbReference type="PATRIC" id="fig|652.5.peg.3358"/>
<dbReference type="EMBL" id="CP013067">
    <property type="protein sequence ID" value="ALP43548.1"/>
    <property type="molecule type" value="Genomic_DNA"/>
</dbReference>
<proteinExistence type="inferred from homology"/>
<gene>
    <name evidence="4" type="ORF">WL1483_4129</name>
</gene>
<dbReference type="CDD" id="cd00293">
    <property type="entry name" value="USP-like"/>
    <property type="match status" value="1"/>
</dbReference>
<dbReference type="Proteomes" id="UP000058114">
    <property type="component" value="Chromosome"/>
</dbReference>
<dbReference type="InterPro" id="IPR006016">
    <property type="entry name" value="UspA"/>
</dbReference>